<dbReference type="GO" id="GO:0008233">
    <property type="term" value="F:peptidase activity"/>
    <property type="evidence" value="ECO:0007669"/>
    <property type="project" value="UniProtKB-KW"/>
</dbReference>
<dbReference type="Proteomes" id="UP001597227">
    <property type="component" value="Unassembled WGS sequence"/>
</dbReference>
<gene>
    <name evidence="1" type="primary">yyaC</name>
    <name evidence="1" type="ORF">ACFSFW_18115</name>
</gene>
<proteinExistence type="predicted"/>
<dbReference type="GO" id="GO:0006508">
    <property type="term" value="P:proteolysis"/>
    <property type="evidence" value="ECO:0007669"/>
    <property type="project" value="UniProtKB-KW"/>
</dbReference>
<dbReference type="EMBL" id="JBHUEK010000025">
    <property type="protein sequence ID" value="MFD1780585.1"/>
    <property type="molecule type" value="Genomic_DNA"/>
</dbReference>
<dbReference type="SUPFAM" id="SSF53163">
    <property type="entry name" value="HybD-like"/>
    <property type="match status" value="1"/>
</dbReference>
<organism evidence="1 2">
    <name type="scientific">Fredinandcohnia salidurans</name>
    <dbReference type="NCBI Taxonomy" id="2595041"/>
    <lineage>
        <taxon>Bacteria</taxon>
        <taxon>Bacillati</taxon>
        <taxon>Bacillota</taxon>
        <taxon>Bacilli</taxon>
        <taxon>Bacillales</taxon>
        <taxon>Bacillaceae</taxon>
        <taxon>Fredinandcohnia</taxon>
    </lineage>
</organism>
<evidence type="ECO:0000313" key="2">
    <source>
        <dbReference type="Proteomes" id="UP001597227"/>
    </source>
</evidence>
<accession>A0ABW4MRU3</accession>
<dbReference type="RefSeq" id="WP_304213403.1">
    <property type="nucleotide sequence ID" value="NZ_JBHUEK010000025.1"/>
</dbReference>
<name>A0ABW4MRU3_9BACI</name>
<dbReference type="NCBIfam" id="TIGR02841">
    <property type="entry name" value="spore_YyaC"/>
    <property type="match status" value="1"/>
</dbReference>
<keyword evidence="1" id="KW-0378">Hydrolase</keyword>
<keyword evidence="2" id="KW-1185">Reference proteome</keyword>
<dbReference type="Pfam" id="PF06866">
    <property type="entry name" value="DUF1256"/>
    <property type="match status" value="1"/>
</dbReference>
<sequence>MNLRYKLFDHLKSEPFRIPHDQDSADHQIALKITSMLPHTTNQPIVIFCIGTDRSTGDCLGPLIGTKITEKRLSHFHVYGTLDEPIHAVNLQEKIEEIKMKYSNPFIIGIDACLGRLKNVGAITIGDGPIKPGAGVNKELTPIGDMHITGIVNVSGFMEFFVLQNTRLSLVMKIANTIASGICKAEFQFLRKVELGSVEKDRFSL</sequence>
<protein>
    <submittedName>
        <fullName evidence="1">Spore protease YyaC</fullName>
    </submittedName>
</protein>
<evidence type="ECO:0000313" key="1">
    <source>
        <dbReference type="EMBL" id="MFD1780585.1"/>
    </source>
</evidence>
<keyword evidence="1" id="KW-0645">Protease</keyword>
<comment type="caution">
    <text evidence="1">The sequence shown here is derived from an EMBL/GenBank/DDBJ whole genome shotgun (WGS) entry which is preliminary data.</text>
</comment>
<dbReference type="InterPro" id="IPR009665">
    <property type="entry name" value="YyaC"/>
</dbReference>
<dbReference type="InterPro" id="IPR023430">
    <property type="entry name" value="Pept_HybD-like_dom_sf"/>
</dbReference>
<reference evidence="2" key="1">
    <citation type="journal article" date="2019" name="Int. J. Syst. Evol. Microbiol.">
        <title>The Global Catalogue of Microorganisms (GCM) 10K type strain sequencing project: providing services to taxonomists for standard genome sequencing and annotation.</title>
        <authorList>
            <consortium name="The Broad Institute Genomics Platform"/>
            <consortium name="The Broad Institute Genome Sequencing Center for Infectious Disease"/>
            <person name="Wu L."/>
            <person name="Ma J."/>
        </authorList>
    </citation>
    <scope>NUCLEOTIDE SEQUENCE [LARGE SCALE GENOMIC DNA]</scope>
    <source>
        <strain evidence="2">CCUG 15531</strain>
    </source>
</reference>